<feature type="transmembrane region" description="Helical" evidence="6">
    <location>
        <begin position="141"/>
        <end position="162"/>
    </location>
</feature>
<dbReference type="PANTHER" id="PTHR23519:SF1">
    <property type="entry name" value="AUTOPHAGY-RELATED PROTEIN 22"/>
    <property type="match status" value="1"/>
</dbReference>
<keyword evidence="4 6" id="KW-1133">Transmembrane helix</keyword>
<evidence type="ECO:0000313" key="7">
    <source>
        <dbReference type="EMBL" id="SVB19619.1"/>
    </source>
</evidence>
<feature type="transmembrane region" description="Helical" evidence="6">
    <location>
        <begin position="75"/>
        <end position="100"/>
    </location>
</feature>
<feature type="transmembrane region" description="Helical" evidence="6">
    <location>
        <begin position="282"/>
        <end position="306"/>
    </location>
</feature>
<dbReference type="InterPro" id="IPR024671">
    <property type="entry name" value="Atg22-like"/>
</dbReference>
<sequence>MLSESSYVDLITRFSLASIGVWWFGWALWTFKVLPEPPTINRYPQTLKLTAAQITKFGFTEIANTLRDITRFREILIYLVAYLLFNDGLQTVMGLAGAFAADTLHIPLAFNMATILIIQFVAAGGAMLFSVLARHTTTKNALYVSLIGWVFIVLFGIALVPLSPDDTQNYDYRLEYVEARGNYIVTSAPDLTDSRTDQAWSAKTGNIEKGSILSKKDSARLLTTLEYEQESRYSAVAINGPIGGRQSIGISHPSLLGEGPIDWWPSLIRSKVWAPLSLGIGYQWLLLGLFVGMVMGGSQALARSLFTKISPETRSGEFFSFFGFMSRASSVFGPLLYVFVTGVLDTRSAILSILVIIIAGTLVLRWVNVESGIKTAIAEDIRVRKLEN</sequence>
<keyword evidence="5 6" id="KW-0472">Membrane</keyword>
<keyword evidence="2" id="KW-0813">Transport</keyword>
<feature type="transmembrane region" description="Helical" evidence="6">
    <location>
        <begin position="12"/>
        <end position="34"/>
    </location>
</feature>
<dbReference type="InterPro" id="IPR036259">
    <property type="entry name" value="MFS_trans_sf"/>
</dbReference>
<comment type="subcellular location">
    <subcellularLocation>
        <location evidence="1">Endomembrane system</location>
        <topology evidence="1">Multi-pass membrane protein</topology>
    </subcellularLocation>
</comment>
<gene>
    <name evidence="7" type="ORF">METZ01_LOCUS172473</name>
</gene>
<keyword evidence="3 6" id="KW-0812">Transmembrane</keyword>
<evidence type="ECO:0000256" key="6">
    <source>
        <dbReference type="SAM" id="Phobius"/>
    </source>
</evidence>
<evidence type="ECO:0000256" key="2">
    <source>
        <dbReference type="ARBA" id="ARBA00022448"/>
    </source>
</evidence>
<dbReference type="SUPFAM" id="SSF103473">
    <property type="entry name" value="MFS general substrate transporter"/>
    <property type="match status" value="2"/>
</dbReference>
<feature type="transmembrane region" description="Helical" evidence="6">
    <location>
        <begin position="346"/>
        <end position="367"/>
    </location>
</feature>
<organism evidence="7">
    <name type="scientific">marine metagenome</name>
    <dbReference type="NCBI Taxonomy" id="408172"/>
    <lineage>
        <taxon>unclassified sequences</taxon>
        <taxon>metagenomes</taxon>
        <taxon>ecological metagenomes</taxon>
    </lineage>
</organism>
<dbReference type="AlphaFoldDB" id="A0A382C189"/>
<feature type="transmembrane region" description="Helical" evidence="6">
    <location>
        <begin position="106"/>
        <end position="129"/>
    </location>
</feature>
<evidence type="ECO:0008006" key="8">
    <source>
        <dbReference type="Google" id="ProtNLM"/>
    </source>
</evidence>
<dbReference type="Pfam" id="PF11700">
    <property type="entry name" value="ATG22"/>
    <property type="match status" value="2"/>
</dbReference>
<accession>A0A382C189</accession>
<dbReference type="GO" id="GO:0012505">
    <property type="term" value="C:endomembrane system"/>
    <property type="evidence" value="ECO:0007669"/>
    <property type="project" value="UniProtKB-SubCell"/>
</dbReference>
<proteinExistence type="predicted"/>
<reference evidence="7" key="1">
    <citation type="submission" date="2018-05" db="EMBL/GenBank/DDBJ databases">
        <authorList>
            <person name="Lanie J.A."/>
            <person name="Ng W.-L."/>
            <person name="Kazmierczak K.M."/>
            <person name="Andrzejewski T.M."/>
            <person name="Davidsen T.M."/>
            <person name="Wayne K.J."/>
            <person name="Tettelin H."/>
            <person name="Glass J.I."/>
            <person name="Rusch D."/>
            <person name="Podicherti R."/>
            <person name="Tsui H.-C.T."/>
            <person name="Winkler M.E."/>
        </authorList>
    </citation>
    <scope>NUCLEOTIDE SEQUENCE</scope>
</reference>
<dbReference type="PANTHER" id="PTHR23519">
    <property type="entry name" value="AUTOPHAGY-RELATED PROTEIN 22"/>
    <property type="match status" value="1"/>
</dbReference>
<evidence type="ECO:0000256" key="5">
    <source>
        <dbReference type="ARBA" id="ARBA00023136"/>
    </source>
</evidence>
<dbReference type="Gene3D" id="1.20.1250.20">
    <property type="entry name" value="MFS general substrate transporter like domains"/>
    <property type="match status" value="1"/>
</dbReference>
<evidence type="ECO:0000256" key="4">
    <source>
        <dbReference type="ARBA" id="ARBA00022989"/>
    </source>
</evidence>
<evidence type="ECO:0000256" key="3">
    <source>
        <dbReference type="ARBA" id="ARBA00022692"/>
    </source>
</evidence>
<name>A0A382C189_9ZZZZ</name>
<dbReference type="EMBL" id="UINC01032257">
    <property type="protein sequence ID" value="SVB19619.1"/>
    <property type="molecule type" value="Genomic_DNA"/>
</dbReference>
<feature type="transmembrane region" description="Helical" evidence="6">
    <location>
        <begin position="318"/>
        <end position="340"/>
    </location>
</feature>
<evidence type="ECO:0000256" key="1">
    <source>
        <dbReference type="ARBA" id="ARBA00004127"/>
    </source>
</evidence>
<protein>
    <recommendedName>
        <fullName evidence="8">Major facilitator superfamily (MFS) profile domain-containing protein</fullName>
    </recommendedName>
</protein>
<dbReference type="InterPro" id="IPR050495">
    <property type="entry name" value="ATG22/LtaA_families"/>
</dbReference>